<evidence type="ECO:0000256" key="4">
    <source>
        <dbReference type="ARBA" id="ARBA00023157"/>
    </source>
</evidence>
<feature type="signal peptide" evidence="8">
    <location>
        <begin position="1"/>
        <end position="38"/>
    </location>
</feature>
<dbReference type="GO" id="GO:0005615">
    <property type="term" value="C:extracellular space"/>
    <property type="evidence" value="ECO:0007669"/>
    <property type="project" value="TreeGrafter"/>
</dbReference>
<feature type="region of interest" description="Disordered" evidence="7">
    <location>
        <begin position="430"/>
        <end position="500"/>
    </location>
</feature>
<comment type="subcellular location">
    <subcellularLocation>
        <location evidence="1">Secreted</location>
    </subcellularLocation>
</comment>
<gene>
    <name evidence="10" type="ORF">JOB18_011048</name>
</gene>
<feature type="compositionally biased region" description="Polar residues" evidence="7">
    <location>
        <begin position="289"/>
        <end position="384"/>
    </location>
</feature>
<dbReference type="PROSITE" id="PS51642">
    <property type="entry name" value="HEMOPEXIN_2"/>
    <property type="match status" value="1"/>
</dbReference>
<dbReference type="PROSITE" id="PS50958">
    <property type="entry name" value="SMB_2"/>
    <property type="match status" value="2"/>
</dbReference>
<evidence type="ECO:0000256" key="3">
    <source>
        <dbReference type="ARBA" id="ARBA00022729"/>
    </source>
</evidence>
<evidence type="ECO:0000256" key="8">
    <source>
        <dbReference type="SAM" id="SignalP"/>
    </source>
</evidence>
<evidence type="ECO:0000256" key="2">
    <source>
        <dbReference type="ARBA" id="ARBA00022525"/>
    </source>
</evidence>
<proteinExistence type="predicted"/>
<accession>A0AAV6S828</accession>
<keyword evidence="5" id="KW-0325">Glycoprotein</keyword>
<keyword evidence="2" id="KW-0964">Secreted</keyword>
<sequence length="758" mass="81756">MSGLGEPPCSLQSVNTEMSPTVLCASFFLACALTLSAAQTSCRGRCGAEYYRGYMCQCDYNCLSYGECCKDYESQCTTRNSCKGRCGETFRRGRLCNCDMDCVKYKQCCPDYKSHCDAEESNLSEAEEQHFAVSEGSDTDVIGQILPNDDFSNSGLEEANPFPDSTSGFGLSTAELLVQETTDPTLEPNTLEFSPETGTGFTQTEMTPTQADDSTSTALSTAPPDVSDPLISTSAGTTSPESTTAADHITSQPPVTSFAQTQVSPTTASSPETNVPTTAQPQDDFVAETQKTNPNEASSDTPDVTTPPINTSPSTGATQDNTEQDTSISASSTQDLTSNSDATTSNPSTGATPDNTEQDTSPVTSIPASSTQDLTSIPDATTSNPEHHVTENISEDTTASALSVLADAEHPSSTVSPEEPVSDLDALTTRVPSSSAAAQHDATDVSDVTPHVSTDDPLNVTPDHTEPQASDKTTSKPQTKPDPYNPPPTKPTEVKPENKPLVTAHTLNIDDSRGYQADDSNDSNLCSGRPVGAVTTLRNGTVVVFRGHYFWFLNRNREPGPARAITQVWGVPSPIDTAFTRCNCQGKTYIFKGSRYWRFENDVLDPDYPKVIETGFDGLRGHVTAALSVPEHKKRRESVYFFKRGGLVQRYSYQFGTSPTCGRKVQYAVYTVRNRMARQAVSLLGTPINIRTSWRGFPTTVTAAVSVPSTTEPDGYKYYVFSRSKSYNVRMDGERPVIAAPKVNTSPQSNSLFKCSKK</sequence>
<evidence type="ECO:0000313" key="11">
    <source>
        <dbReference type="Proteomes" id="UP000693946"/>
    </source>
</evidence>
<organism evidence="10 11">
    <name type="scientific">Solea senegalensis</name>
    <name type="common">Senegalese sole</name>
    <dbReference type="NCBI Taxonomy" id="28829"/>
    <lineage>
        <taxon>Eukaryota</taxon>
        <taxon>Metazoa</taxon>
        <taxon>Chordata</taxon>
        <taxon>Craniata</taxon>
        <taxon>Vertebrata</taxon>
        <taxon>Euteleostomi</taxon>
        <taxon>Actinopterygii</taxon>
        <taxon>Neopterygii</taxon>
        <taxon>Teleostei</taxon>
        <taxon>Neoteleostei</taxon>
        <taxon>Acanthomorphata</taxon>
        <taxon>Carangaria</taxon>
        <taxon>Pleuronectiformes</taxon>
        <taxon>Pleuronectoidei</taxon>
        <taxon>Soleidae</taxon>
        <taxon>Solea</taxon>
    </lineage>
</organism>
<feature type="chain" id="PRO_5043383733" evidence="8">
    <location>
        <begin position="39"/>
        <end position="758"/>
    </location>
</feature>
<feature type="compositionally biased region" description="Polar residues" evidence="7">
    <location>
        <begin position="183"/>
        <end position="220"/>
    </location>
</feature>
<dbReference type="EMBL" id="JAGKHQ010000006">
    <property type="protein sequence ID" value="KAG7513554.1"/>
    <property type="molecule type" value="Genomic_DNA"/>
</dbReference>
<feature type="compositionally biased region" description="Polar residues" evidence="7">
    <location>
        <begin position="230"/>
        <end position="281"/>
    </location>
</feature>
<evidence type="ECO:0000256" key="7">
    <source>
        <dbReference type="SAM" id="MobiDB-lite"/>
    </source>
</evidence>
<dbReference type="SMART" id="SM00201">
    <property type="entry name" value="SO"/>
    <property type="match status" value="2"/>
</dbReference>
<feature type="domain" description="SMB" evidence="9">
    <location>
        <begin position="78"/>
        <end position="121"/>
    </location>
</feature>
<dbReference type="InterPro" id="IPR001212">
    <property type="entry name" value="Somatomedin_B_dom"/>
</dbReference>
<dbReference type="Pfam" id="PF00045">
    <property type="entry name" value="Hemopexin"/>
    <property type="match status" value="1"/>
</dbReference>
<evidence type="ECO:0000313" key="10">
    <source>
        <dbReference type="EMBL" id="KAG7513554.1"/>
    </source>
</evidence>
<dbReference type="SMART" id="SM00120">
    <property type="entry name" value="HX"/>
    <property type="match status" value="2"/>
</dbReference>
<protein>
    <submittedName>
        <fullName evidence="10">Proteoglycan 4-like isoform X2</fullName>
    </submittedName>
</protein>
<name>A0AAV6S828_SOLSE</name>
<feature type="domain" description="SMB" evidence="9">
    <location>
        <begin position="38"/>
        <end position="77"/>
    </location>
</feature>
<dbReference type="CDD" id="cd00094">
    <property type="entry name" value="HX"/>
    <property type="match status" value="1"/>
</dbReference>
<feature type="region of interest" description="Disordered" evidence="7">
    <location>
        <begin position="183"/>
        <end position="391"/>
    </location>
</feature>
<dbReference type="InterPro" id="IPR018486">
    <property type="entry name" value="Hemopexin_CS"/>
</dbReference>
<dbReference type="AlphaFoldDB" id="A0AAV6S828"/>
<dbReference type="PROSITE" id="PS00024">
    <property type="entry name" value="HEMOPEXIN"/>
    <property type="match status" value="1"/>
</dbReference>
<evidence type="ECO:0000256" key="6">
    <source>
        <dbReference type="PROSITE-ProRule" id="PRU01011"/>
    </source>
</evidence>
<dbReference type="InterPro" id="IPR000585">
    <property type="entry name" value="Hemopexin-like_dom"/>
</dbReference>
<feature type="repeat" description="Hemopexin" evidence="6">
    <location>
        <begin position="572"/>
        <end position="619"/>
    </location>
</feature>
<dbReference type="PANTHER" id="PTHR22917">
    <property type="entry name" value="HEMOPEXIN DOMAIN-CONTAINING PROTEIN"/>
    <property type="match status" value="1"/>
</dbReference>
<dbReference type="PANTHER" id="PTHR22917:SF1">
    <property type="entry name" value="PROTEOGLYCAN 4"/>
    <property type="match status" value="1"/>
</dbReference>
<dbReference type="Pfam" id="PF01033">
    <property type="entry name" value="Somatomedin_B"/>
    <property type="match status" value="2"/>
</dbReference>
<comment type="caution">
    <text evidence="10">The sequence shown here is derived from an EMBL/GenBank/DDBJ whole genome shotgun (WGS) entry which is preliminary data.</text>
</comment>
<dbReference type="InterPro" id="IPR018487">
    <property type="entry name" value="Hemopexin-like_repeat"/>
</dbReference>
<dbReference type="PROSITE" id="PS00524">
    <property type="entry name" value="SMB_1"/>
    <property type="match status" value="2"/>
</dbReference>
<reference evidence="10 11" key="1">
    <citation type="journal article" date="2021" name="Sci. Rep.">
        <title>Chromosome anchoring in Senegalese sole (Solea senegalensis) reveals sex-associated markers and genome rearrangements in flatfish.</title>
        <authorList>
            <person name="Guerrero-Cozar I."/>
            <person name="Gomez-Garrido J."/>
            <person name="Berbel C."/>
            <person name="Martinez-Blanch J.F."/>
            <person name="Alioto T."/>
            <person name="Claros M.G."/>
            <person name="Gagnaire P.A."/>
            <person name="Manchado M."/>
        </authorList>
    </citation>
    <scope>NUCLEOTIDE SEQUENCE [LARGE SCALE GENOMIC DNA]</scope>
    <source>
        <strain evidence="10">Sse05_10M</strain>
    </source>
</reference>
<keyword evidence="11" id="KW-1185">Reference proteome</keyword>
<keyword evidence="4" id="KW-1015">Disulfide bond</keyword>
<evidence type="ECO:0000256" key="5">
    <source>
        <dbReference type="ARBA" id="ARBA00023180"/>
    </source>
</evidence>
<dbReference type="Proteomes" id="UP000693946">
    <property type="component" value="Linkage Group LG14"/>
</dbReference>
<dbReference type="InterPro" id="IPR051298">
    <property type="entry name" value="Heme_transport/Cell_adhesion"/>
</dbReference>
<evidence type="ECO:0000259" key="9">
    <source>
        <dbReference type="PROSITE" id="PS50958"/>
    </source>
</evidence>
<keyword evidence="3 8" id="KW-0732">Signal</keyword>
<evidence type="ECO:0000256" key="1">
    <source>
        <dbReference type="ARBA" id="ARBA00004613"/>
    </source>
</evidence>